<evidence type="ECO:0000313" key="3">
    <source>
        <dbReference type="Proteomes" id="UP001175228"/>
    </source>
</evidence>
<sequence length="139" mass="15288">MSLAHRIVTDIHTTVLTLLLIQNTTGSSDQNSLFVAKLALVPDNQLHHPYISPGSSTVDFLASVLGSVDQPTCLPRRSRHTGQRCFSLKRWISALVCSIQTLDRSSQNSSLPSTSDVFVHKNQTHYPKIPKQCALPIIA</sequence>
<feature type="signal peptide" evidence="1">
    <location>
        <begin position="1"/>
        <end position="26"/>
    </location>
</feature>
<organism evidence="2 3">
    <name type="scientific">Armillaria luteobubalina</name>
    <dbReference type="NCBI Taxonomy" id="153913"/>
    <lineage>
        <taxon>Eukaryota</taxon>
        <taxon>Fungi</taxon>
        <taxon>Dikarya</taxon>
        <taxon>Basidiomycota</taxon>
        <taxon>Agaricomycotina</taxon>
        <taxon>Agaricomycetes</taxon>
        <taxon>Agaricomycetidae</taxon>
        <taxon>Agaricales</taxon>
        <taxon>Marasmiineae</taxon>
        <taxon>Physalacriaceae</taxon>
        <taxon>Armillaria</taxon>
    </lineage>
</organism>
<dbReference type="Proteomes" id="UP001175228">
    <property type="component" value="Unassembled WGS sequence"/>
</dbReference>
<comment type="caution">
    <text evidence="2">The sequence shown here is derived from an EMBL/GenBank/DDBJ whole genome shotgun (WGS) entry which is preliminary data.</text>
</comment>
<protein>
    <submittedName>
        <fullName evidence="2">Uncharacterized protein</fullName>
    </submittedName>
</protein>
<proteinExistence type="predicted"/>
<keyword evidence="1" id="KW-0732">Signal</keyword>
<gene>
    <name evidence="2" type="ORF">EDD18DRAFT_1210764</name>
</gene>
<dbReference type="EMBL" id="JAUEPU010000109">
    <property type="protein sequence ID" value="KAK0477495.1"/>
    <property type="molecule type" value="Genomic_DNA"/>
</dbReference>
<dbReference type="AlphaFoldDB" id="A0AA39UG56"/>
<evidence type="ECO:0000256" key="1">
    <source>
        <dbReference type="SAM" id="SignalP"/>
    </source>
</evidence>
<name>A0AA39UG56_9AGAR</name>
<feature type="chain" id="PRO_5041386432" evidence="1">
    <location>
        <begin position="27"/>
        <end position="139"/>
    </location>
</feature>
<reference evidence="2" key="1">
    <citation type="submission" date="2023-06" db="EMBL/GenBank/DDBJ databases">
        <authorList>
            <consortium name="Lawrence Berkeley National Laboratory"/>
            <person name="Ahrendt S."/>
            <person name="Sahu N."/>
            <person name="Indic B."/>
            <person name="Wong-Bajracharya J."/>
            <person name="Merenyi Z."/>
            <person name="Ke H.-M."/>
            <person name="Monk M."/>
            <person name="Kocsube S."/>
            <person name="Drula E."/>
            <person name="Lipzen A."/>
            <person name="Balint B."/>
            <person name="Henrissat B."/>
            <person name="Andreopoulos B."/>
            <person name="Martin F.M."/>
            <person name="Harder C.B."/>
            <person name="Rigling D."/>
            <person name="Ford K.L."/>
            <person name="Foster G.D."/>
            <person name="Pangilinan J."/>
            <person name="Papanicolaou A."/>
            <person name="Barry K."/>
            <person name="LaButti K."/>
            <person name="Viragh M."/>
            <person name="Koriabine M."/>
            <person name="Yan M."/>
            <person name="Riley R."/>
            <person name="Champramary S."/>
            <person name="Plett K.L."/>
            <person name="Tsai I.J."/>
            <person name="Slot J."/>
            <person name="Sipos G."/>
            <person name="Plett J."/>
            <person name="Nagy L.G."/>
            <person name="Grigoriev I.V."/>
        </authorList>
    </citation>
    <scope>NUCLEOTIDE SEQUENCE</scope>
    <source>
        <strain evidence="2">HWK02</strain>
    </source>
</reference>
<keyword evidence="3" id="KW-1185">Reference proteome</keyword>
<accession>A0AA39UG56</accession>
<evidence type="ECO:0000313" key="2">
    <source>
        <dbReference type="EMBL" id="KAK0477495.1"/>
    </source>
</evidence>